<keyword evidence="4" id="KW-0747">Spliceosome</keyword>
<feature type="region of interest" description="Disordered" evidence="7">
    <location>
        <begin position="458"/>
        <end position="546"/>
    </location>
</feature>
<feature type="region of interest" description="Disordered" evidence="7">
    <location>
        <begin position="1"/>
        <end position="271"/>
    </location>
</feature>
<reference evidence="9 10" key="1">
    <citation type="submission" date="2020-11" db="EMBL/GenBank/DDBJ databases">
        <title>Kefir isolates.</title>
        <authorList>
            <person name="Marcisauskas S."/>
            <person name="Kim Y."/>
            <person name="Blasche S."/>
        </authorList>
    </citation>
    <scope>NUCLEOTIDE SEQUENCE [LARGE SCALE GENOMIC DNA]</scope>
    <source>
        <strain evidence="9 10">KR</strain>
    </source>
</reference>
<keyword evidence="3" id="KW-0507">mRNA processing</keyword>
<dbReference type="GO" id="GO:0071008">
    <property type="term" value="C:U2-type post-mRNA release spliceosomal complex"/>
    <property type="evidence" value="ECO:0007669"/>
    <property type="project" value="TreeGrafter"/>
</dbReference>
<feature type="compositionally biased region" description="Gly residues" evidence="7">
    <location>
        <begin position="236"/>
        <end position="254"/>
    </location>
</feature>
<feature type="compositionally biased region" description="Low complexity" evidence="7">
    <location>
        <begin position="284"/>
        <end position="312"/>
    </location>
</feature>
<dbReference type="InterPro" id="IPR022783">
    <property type="entry name" value="GCFC_dom"/>
</dbReference>
<dbReference type="Pfam" id="PF07842">
    <property type="entry name" value="GCFC"/>
    <property type="match status" value="1"/>
</dbReference>
<evidence type="ECO:0000256" key="4">
    <source>
        <dbReference type="ARBA" id="ARBA00022728"/>
    </source>
</evidence>
<keyword evidence="5" id="KW-0508">mRNA splicing</keyword>
<feature type="compositionally biased region" description="Acidic residues" evidence="7">
    <location>
        <begin position="17"/>
        <end position="28"/>
    </location>
</feature>
<feature type="region of interest" description="Disordered" evidence="7">
    <location>
        <begin position="357"/>
        <end position="437"/>
    </location>
</feature>
<keyword evidence="6" id="KW-0539">Nucleus</keyword>
<keyword evidence="10" id="KW-1185">Reference proteome</keyword>
<accession>A0A9P6W9E3</accession>
<evidence type="ECO:0000256" key="3">
    <source>
        <dbReference type="ARBA" id="ARBA00022664"/>
    </source>
</evidence>
<feature type="compositionally biased region" description="Basic residues" evidence="7">
    <location>
        <begin position="47"/>
        <end position="57"/>
    </location>
</feature>
<protein>
    <recommendedName>
        <fullName evidence="8">G-patch domain-containing protein</fullName>
    </recommendedName>
</protein>
<name>A0A9P6W9E3_RHOMI</name>
<feature type="compositionally biased region" description="Polar residues" evidence="7">
    <location>
        <begin position="111"/>
        <end position="126"/>
    </location>
</feature>
<feature type="compositionally biased region" description="Low complexity" evidence="7">
    <location>
        <begin position="223"/>
        <end position="235"/>
    </location>
</feature>
<feature type="compositionally biased region" description="Gly residues" evidence="7">
    <location>
        <begin position="325"/>
        <end position="339"/>
    </location>
</feature>
<feature type="compositionally biased region" description="Acidic residues" evidence="7">
    <location>
        <begin position="151"/>
        <end position="163"/>
    </location>
</feature>
<dbReference type="GO" id="GO:0000390">
    <property type="term" value="P:spliceosomal complex disassembly"/>
    <property type="evidence" value="ECO:0007669"/>
    <property type="project" value="InterPro"/>
</dbReference>
<sequence>MARRKSKWMDDGSSSEGDSDDAAADDSYYDPHDPDVAAERELFRNPYGHHGRGKKRTREQQQDDATYGVFAAPAADDDSAPPPRQSRSRGASKPDYLKGQAFVAAGERPKPSTSAQQQPPLDNLSTALGIEAPREDEQDVAMELADSSSSDNDDGDGDDELLAAEDIAAQQLERQDAADGQDDDEDEEDDLPPVPGLSRPSPPPPPADLDLESAPAPEPAPEPTAALAFAPRGLGARAGIGGGRGRGSGRGGIGSAPPPPPRGGIGSSGAAASRAGLGAFATASSLSASTSDVNNINNTNLSASANASGTASPIDRASTPHAGIGSAGIGSGRGRGGIGARPNQALVDSLRAELAGPALRGSPSAETGTDSFASPSSFSSEAGASRTASPAPFQAAGDDTAPPPPPPREKRSFLPAPPKPAGSASSKPKLSKSESVHFARLASSGSIGMKMLEKMGWQTGSGLGREGQGIVTPIGEGQKLRNKNEGIRAGERSKGALLEEARRRGEGDADQGDEATRAAAAAAAKKHQKHASAWQSAKPKKEKKEKTQFKTYEEIVAESGSALEDRQELLVDLNGQALPNQSLSSLPAFGAGSADPTRLPELRHNLTLLCSTLSSSLRALAKEGAGVEQRRAYLAKEENRVRDLVEAQERKISKMQGVLACVERVRTNEVEAMELLRTLELHPEDEAVKAEDVLSRFEDDFDLLLGEFAGEYEELGLDEVVVGAIAPILRRLWQSWDPLSAPTYTVSQLKKFRKLFLIDKYAAPSRSSASTDLDVYGQQVRAEQEAEARRKQAERQMSPYETLMWTVWLPKIRSSINNAWSPSNPHPAVQLYTSWLPLLPAFVRDNILDQLILPKVSSAIAEWSPSAAKRETAPQLHTLVFPWLEHAGERMEMVMDESKRKIRAWLKAWKARDGVPKGLAAWRDAFSKSDWDSLLLKHVLPQLGALLRTSLVINPRQQDMAPVEAILAWQPLLRSSMLSQLLEAEFFPKWGEALWLWLTSDGVNFEQVAEWYSWWKSYFSDEVVALSGVSRGFRKGLDLMNQAMALGDDAQYRLQKPDFTPKHAAKTTTPADGRTPTSAARPASNRPPPGPAPTADVTFRSVVEEMAAAANLVFLPTGKVAPQGQPLFRVSRTIEGKNGVSVYLEDDVVWLADKTGDYNPVSVEDMVKRAGG</sequence>
<feature type="domain" description="G-patch" evidence="8">
    <location>
        <begin position="444"/>
        <end position="492"/>
    </location>
</feature>
<dbReference type="Pfam" id="PF12457">
    <property type="entry name" value="TIP_N"/>
    <property type="match status" value="1"/>
</dbReference>
<dbReference type="GO" id="GO:0003676">
    <property type="term" value="F:nucleic acid binding"/>
    <property type="evidence" value="ECO:0007669"/>
    <property type="project" value="InterPro"/>
</dbReference>
<gene>
    <name evidence="9" type="ORF">C6P46_000204</name>
</gene>
<feature type="compositionally biased region" description="Pro residues" evidence="7">
    <location>
        <begin position="192"/>
        <end position="207"/>
    </location>
</feature>
<feature type="compositionally biased region" description="Low complexity" evidence="7">
    <location>
        <begin position="1066"/>
        <end position="1084"/>
    </location>
</feature>
<feature type="region of interest" description="Disordered" evidence="7">
    <location>
        <begin position="1059"/>
        <end position="1095"/>
    </location>
</feature>
<dbReference type="Pfam" id="PF01585">
    <property type="entry name" value="G-patch"/>
    <property type="match status" value="1"/>
</dbReference>
<evidence type="ECO:0000256" key="1">
    <source>
        <dbReference type="ARBA" id="ARBA00004123"/>
    </source>
</evidence>
<dbReference type="InterPro" id="IPR000467">
    <property type="entry name" value="G_patch_dom"/>
</dbReference>
<evidence type="ECO:0000259" key="8">
    <source>
        <dbReference type="PROSITE" id="PS50174"/>
    </source>
</evidence>
<dbReference type="AlphaFoldDB" id="A0A9P6W9E3"/>
<feature type="compositionally biased region" description="Basic and acidic residues" evidence="7">
    <location>
        <begin position="29"/>
        <end position="43"/>
    </location>
</feature>
<organism evidence="9 10">
    <name type="scientific">Rhodotorula mucilaginosa</name>
    <name type="common">Yeast</name>
    <name type="synonym">Rhodotorula rubra</name>
    <dbReference type="NCBI Taxonomy" id="5537"/>
    <lineage>
        <taxon>Eukaryota</taxon>
        <taxon>Fungi</taxon>
        <taxon>Dikarya</taxon>
        <taxon>Basidiomycota</taxon>
        <taxon>Pucciniomycotina</taxon>
        <taxon>Microbotryomycetes</taxon>
        <taxon>Sporidiobolales</taxon>
        <taxon>Sporidiobolaceae</taxon>
        <taxon>Rhodotorula</taxon>
    </lineage>
</organism>
<dbReference type="InterPro" id="IPR022159">
    <property type="entry name" value="STIP/TFIP11_N"/>
</dbReference>
<comment type="subcellular location">
    <subcellularLocation>
        <location evidence="1">Nucleus</location>
    </subcellularLocation>
</comment>
<feature type="region of interest" description="Disordered" evidence="7">
    <location>
        <begin position="284"/>
        <end position="344"/>
    </location>
</feature>
<proteinExistence type="inferred from homology"/>
<evidence type="ECO:0000256" key="2">
    <source>
        <dbReference type="ARBA" id="ARBA00010900"/>
    </source>
</evidence>
<feature type="compositionally biased region" description="Low complexity" evidence="7">
    <location>
        <begin position="371"/>
        <end position="385"/>
    </location>
</feature>
<dbReference type="PANTHER" id="PTHR23329">
    <property type="entry name" value="TUFTELIN-INTERACTING PROTEIN 11-RELATED"/>
    <property type="match status" value="1"/>
</dbReference>
<evidence type="ECO:0000313" key="9">
    <source>
        <dbReference type="EMBL" id="KAG0667667.1"/>
    </source>
</evidence>
<dbReference type="InterPro" id="IPR045211">
    <property type="entry name" value="TFP11/STIP/Ntr1"/>
</dbReference>
<dbReference type="SMART" id="SM00443">
    <property type="entry name" value="G_patch"/>
    <property type="match status" value="1"/>
</dbReference>
<dbReference type="EMBL" id="PUHQ01000001">
    <property type="protein sequence ID" value="KAG0667667.1"/>
    <property type="molecule type" value="Genomic_DNA"/>
</dbReference>
<evidence type="ECO:0000313" key="10">
    <source>
        <dbReference type="Proteomes" id="UP000777482"/>
    </source>
</evidence>
<dbReference type="PROSITE" id="PS50174">
    <property type="entry name" value="G_PATCH"/>
    <property type="match status" value="1"/>
</dbReference>
<comment type="similarity">
    <text evidence="2">Belongs to the TFP11/STIP family.</text>
</comment>
<dbReference type="Proteomes" id="UP000777482">
    <property type="component" value="Unassembled WGS sequence"/>
</dbReference>
<evidence type="ECO:0000256" key="5">
    <source>
        <dbReference type="ARBA" id="ARBA00023187"/>
    </source>
</evidence>
<dbReference type="OrthoDB" id="4822at2759"/>
<comment type="caution">
    <text evidence="9">The sequence shown here is derived from an EMBL/GenBank/DDBJ whole genome shotgun (WGS) entry which is preliminary data.</text>
</comment>
<evidence type="ECO:0000256" key="7">
    <source>
        <dbReference type="SAM" id="MobiDB-lite"/>
    </source>
</evidence>
<feature type="compositionally biased region" description="Acidic residues" evidence="7">
    <location>
        <begin position="179"/>
        <end position="191"/>
    </location>
</feature>
<evidence type="ECO:0000256" key="6">
    <source>
        <dbReference type="ARBA" id="ARBA00023242"/>
    </source>
</evidence>
<dbReference type="PANTHER" id="PTHR23329:SF1">
    <property type="entry name" value="TUFTELIN-INTERACTING PROTEIN 11"/>
    <property type="match status" value="1"/>
</dbReference>
<feature type="compositionally biased region" description="Basic and acidic residues" evidence="7">
    <location>
        <begin position="478"/>
        <end position="507"/>
    </location>
</feature>